<name>A0A2M7FX88_9BACT</name>
<dbReference type="Gene3D" id="3.30.1330.100">
    <property type="entry name" value="CofE-like"/>
    <property type="match status" value="1"/>
</dbReference>
<organism evidence="1 2">
    <name type="scientific">bacterium (Candidatus Blackallbacteria) CG17_big_fil_post_rev_8_21_14_2_50_48_46</name>
    <dbReference type="NCBI Taxonomy" id="2014261"/>
    <lineage>
        <taxon>Bacteria</taxon>
        <taxon>Candidatus Blackallbacteria</taxon>
    </lineage>
</organism>
<evidence type="ECO:0000313" key="2">
    <source>
        <dbReference type="Proteomes" id="UP000231019"/>
    </source>
</evidence>
<evidence type="ECO:0008006" key="3">
    <source>
        <dbReference type="Google" id="ProtNLM"/>
    </source>
</evidence>
<dbReference type="Proteomes" id="UP000231019">
    <property type="component" value="Unassembled WGS sequence"/>
</dbReference>
<dbReference type="AlphaFoldDB" id="A0A2M7FX88"/>
<evidence type="ECO:0000313" key="1">
    <source>
        <dbReference type="EMBL" id="PIW13878.1"/>
    </source>
</evidence>
<gene>
    <name evidence="1" type="ORF">COW36_24750</name>
</gene>
<sequence length="399" mass="44111">MKKSLAVALGVGGILGAFELWYRSRDNKPCLMLPAHRHPWRIHNYAADKRIYRTNIPIRNFSRKYECTVVDVQAKVRILGKAALPDPAALQITATIRPWHKETREDGYWPAYILTPQSTLEFELAVECSGDLERLKELHAVVIDLDYITYSRRNKLKKHEEIVLIPEQQVSASPEPITEGDVTLIPVKTHILTDADNMADVIAKYVSPIAQSGDVVVMAESVVAVTQRRYMIPDEHVRPGFWARRLCFLVPNVGSLSSAYGMQSAINEVGLPKMLTGVAVGGFMKVAFRKHGWLYRVAGMPSELIDDLTGTMPPYDKYIVLGPAHAQSVVNEVKARTGLEAAIADVNNIRRAAIVAATKNVDPKQLAASLLSNPHGNSAEQTPIVVVRSAKVAKVESHS</sequence>
<comment type="caution">
    <text evidence="1">The sequence shown here is derived from an EMBL/GenBank/DDBJ whole genome shotgun (WGS) entry which is preliminary data.</text>
</comment>
<reference evidence="1 2" key="1">
    <citation type="submission" date="2017-09" db="EMBL/GenBank/DDBJ databases">
        <title>Depth-based differentiation of microbial function through sediment-hosted aquifers and enrichment of novel symbionts in the deep terrestrial subsurface.</title>
        <authorList>
            <person name="Probst A.J."/>
            <person name="Ladd B."/>
            <person name="Jarett J.K."/>
            <person name="Geller-Mcgrath D.E."/>
            <person name="Sieber C.M."/>
            <person name="Emerson J.B."/>
            <person name="Anantharaman K."/>
            <person name="Thomas B.C."/>
            <person name="Malmstrom R."/>
            <person name="Stieglmeier M."/>
            <person name="Klingl A."/>
            <person name="Woyke T."/>
            <person name="Ryan C.M."/>
            <person name="Banfield J.F."/>
        </authorList>
    </citation>
    <scope>NUCLEOTIDE SEQUENCE [LARGE SCALE GENOMIC DNA]</scope>
    <source>
        <strain evidence="1">CG17_big_fil_post_rev_8_21_14_2_50_48_46</strain>
    </source>
</reference>
<dbReference type="EMBL" id="PFFQ01000066">
    <property type="protein sequence ID" value="PIW13878.1"/>
    <property type="molecule type" value="Genomic_DNA"/>
</dbReference>
<protein>
    <recommendedName>
        <fullName evidence="3">F420-0:Gamma-glutamyl ligase</fullName>
    </recommendedName>
</protein>
<dbReference type="SUPFAM" id="SSF144010">
    <property type="entry name" value="CofE-like"/>
    <property type="match status" value="1"/>
</dbReference>
<accession>A0A2M7FX88</accession>
<proteinExistence type="predicted"/>